<keyword evidence="3" id="KW-1185">Reference proteome</keyword>
<reference evidence="2" key="1">
    <citation type="submission" date="2020-11" db="EMBL/GenBank/DDBJ databases">
        <authorList>
            <consortium name="DOE Joint Genome Institute"/>
            <person name="Ahrendt S."/>
            <person name="Riley R."/>
            <person name="Andreopoulos W."/>
            <person name="LaButti K."/>
            <person name="Pangilinan J."/>
            <person name="Ruiz-duenas F.J."/>
            <person name="Barrasa J.M."/>
            <person name="Sanchez-Garcia M."/>
            <person name="Camarero S."/>
            <person name="Miyauchi S."/>
            <person name="Serrano A."/>
            <person name="Linde D."/>
            <person name="Babiker R."/>
            <person name="Drula E."/>
            <person name="Ayuso-Fernandez I."/>
            <person name="Pacheco R."/>
            <person name="Padilla G."/>
            <person name="Ferreira P."/>
            <person name="Barriuso J."/>
            <person name="Kellner H."/>
            <person name="Castanera R."/>
            <person name="Alfaro M."/>
            <person name="Ramirez L."/>
            <person name="Pisabarro A.G."/>
            <person name="Kuo A."/>
            <person name="Tritt A."/>
            <person name="Lipzen A."/>
            <person name="He G."/>
            <person name="Yan M."/>
            <person name="Ng V."/>
            <person name="Cullen D."/>
            <person name="Martin F."/>
            <person name="Rosso M.-N."/>
            <person name="Henrissat B."/>
            <person name="Hibbett D."/>
            <person name="Martinez A.T."/>
            <person name="Grigoriev I.V."/>
        </authorList>
    </citation>
    <scope>NUCLEOTIDE SEQUENCE</scope>
    <source>
        <strain evidence="2">AH 44721</strain>
    </source>
</reference>
<evidence type="ECO:0000313" key="2">
    <source>
        <dbReference type="EMBL" id="KAF8878152.1"/>
    </source>
</evidence>
<accession>A0A9P5NCX6</accession>
<sequence>MAQTPALLVDDRDPNILYNTSCFSSAEQGANSCYKGTFTTSEAPSNECSNGWFNYTFHGTGVHVAASILSANTSYTVRLDDGEVQYQVGQGSYYSPILPDGQHTITYAFSSPGFSLPLFDYLAITPGLSTPLQGQTLAVDDSDSSISFSGSWSPVSPISVVPPLYRGTAHWSSVIGDSLQFEFEGSSISIFGTAVNVSEGAITTMYTLDGVPTISGLPRGTIGSTSFVQLFHADVKSGSHALIVNITGIQLTQALGIDLIAYNASFNSISSLPSLSGSKPKSSLNTGSKIGITFGVLAFAAIVAALLLFLRRKYTRPKNLDSDFTIAVSSW</sequence>
<dbReference type="OrthoDB" id="2756615at2759"/>
<dbReference type="Proteomes" id="UP000724874">
    <property type="component" value="Unassembled WGS sequence"/>
</dbReference>
<keyword evidence="1" id="KW-1133">Transmembrane helix</keyword>
<dbReference type="Gene3D" id="2.60.120.260">
    <property type="entry name" value="Galactose-binding domain-like"/>
    <property type="match status" value="1"/>
</dbReference>
<gene>
    <name evidence="2" type="ORF">CPB84DRAFT_1688421</name>
</gene>
<dbReference type="AlphaFoldDB" id="A0A9P5NCX6"/>
<dbReference type="EMBL" id="JADNYJ010000161">
    <property type="protein sequence ID" value="KAF8878152.1"/>
    <property type="molecule type" value="Genomic_DNA"/>
</dbReference>
<name>A0A9P5NCX6_GYMJU</name>
<evidence type="ECO:0000256" key="1">
    <source>
        <dbReference type="SAM" id="Phobius"/>
    </source>
</evidence>
<keyword evidence="1" id="KW-0812">Transmembrane</keyword>
<organism evidence="2 3">
    <name type="scientific">Gymnopilus junonius</name>
    <name type="common">Spectacular rustgill mushroom</name>
    <name type="synonym">Gymnopilus spectabilis subsp. junonius</name>
    <dbReference type="NCBI Taxonomy" id="109634"/>
    <lineage>
        <taxon>Eukaryota</taxon>
        <taxon>Fungi</taxon>
        <taxon>Dikarya</taxon>
        <taxon>Basidiomycota</taxon>
        <taxon>Agaricomycotina</taxon>
        <taxon>Agaricomycetes</taxon>
        <taxon>Agaricomycetidae</taxon>
        <taxon>Agaricales</taxon>
        <taxon>Agaricineae</taxon>
        <taxon>Hymenogastraceae</taxon>
        <taxon>Gymnopilus</taxon>
    </lineage>
</organism>
<protein>
    <submittedName>
        <fullName evidence="2">Uncharacterized protein</fullName>
    </submittedName>
</protein>
<proteinExistence type="predicted"/>
<keyword evidence="1" id="KW-0472">Membrane</keyword>
<comment type="caution">
    <text evidence="2">The sequence shown here is derived from an EMBL/GenBank/DDBJ whole genome shotgun (WGS) entry which is preliminary data.</text>
</comment>
<feature type="transmembrane region" description="Helical" evidence="1">
    <location>
        <begin position="290"/>
        <end position="310"/>
    </location>
</feature>
<evidence type="ECO:0000313" key="3">
    <source>
        <dbReference type="Proteomes" id="UP000724874"/>
    </source>
</evidence>